<feature type="compositionally biased region" description="Basic and acidic residues" evidence="1">
    <location>
        <begin position="137"/>
        <end position="147"/>
    </location>
</feature>
<evidence type="ECO:0000256" key="1">
    <source>
        <dbReference type="SAM" id="MobiDB-lite"/>
    </source>
</evidence>
<evidence type="ECO:0000313" key="4">
    <source>
        <dbReference type="Proteomes" id="UP000799118"/>
    </source>
</evidence>
<keyword evidence="2" id="KW-0472">Membrane</keyword>
<evidence type="ECO:0000256" key="2">
    <source>
        <dbReference type="SAM" id="Phobius"/>
    </source>
</evidence>
<sequence length="241" mass="26506">MASSGPGQVEENGNNDHAPIRRKTQEDQDKDDEKARNKALKDLVQSWQDRLQLITLLTTFLASVEASMLQVTFPSDPLNSSRCQQASNAGYMAALVLHLYASLISFFASFFLIRFKVKEAKREEQQVEGNSAQHSQPETKGRTESSRHSPVWSANPQLVTTGPFQRQPPVNLLSRCHTLCMVTTAVGFILAIIGTLCYAWAGQSTSVAIITSVTIGICLISCIVIVVPQQSAPSSHLFTYH</sequence>
<keyword evidence="2" id="KW-1133">Transmembrane helix</keyword>
<proteinExistence type="predicted"/>
<dbReference type="EMBL" id="ML769383">
    <property type="protein sequence ID" value="KAE9411635.1"/>
    <property type="molecule type" value="Genomic_DNA"/>
</dbReference>
<feature type="compositionally biased region" description="Polar residues" evidence="1">
    <location>
        <begin position="127"/>
        <end position="136"/>
    </location>
</feature>
<dbReference type="AlphaFoldDB" id="A0A6A4IVX6"/>
<dbReference type="Proteomes" id="UP000799118">
    <property type="component" value="Unassembled WGS sequence"/>
</dbReference>
<accession>A0A6A4IVX6</accession>
<keyword evidence="4" id="KW-1185">Reference proteome</keyword>
<feature type="region of interest" description="Disordered" evidence="1">
    <location>
        <begin position="1"/>
        <end position="36"/>
    </location>
</feature>
<feature type="transmembrane region" description="Helical" evidence="2">
    <location>
        <begin position="179"/>
        <end position="201"/>
    </location>
</feature>
<name>A0A6A4IVX6_9AGAR</name>
<evidence type="ECO:0000313" key="3">
    <source>
        <dbReference type="EMBL" id="KAE9411635.1"/>
    </source>
</evidence>
<evidence type="ECO:0008006" key="5">
    <source>
        <dbReference type="Google" id="ProtNLM"/>
    </source>
</evidence>
<feature type="transmembrane region" description="Helical" evidence="2">
    <location>
        <begin position="91"/>
        <end position="113"/>
    </location>
</feature>
<keyword evidence="2" id="KW-0812">Transmembrane</keyword>
<feature type="compositionally biased region" description="Basic and acidic residues" evidence="1">
    <location>
        <begin position="23"/>
        <end position="36"/>
    </location>
</feature>
<gene>
    <name evidence="3" type="ORF">BT96DRAFT_1029994</name>
</gene>
<reference evidence="3" key="1">
    <citation type="journal article" date="2019" name="Environ. Microbiol.">
        <title>Fungal ecological strategies reflected in gene transcription - a case study of two litter decomposers.</title>
        <authorList>
            <person name="Barbi F."/>
            <person name="Kohler A."/>
            <person name="Barry K."/>
            <person name="Baskaran P."/>
            <person name="Daum C."/>
            <person name="Fauchery L."/>
            <person name="Ihrmark K."/>
            <person name="Kuo A."/>
            <person name="LaButti K."/>
            <person name="Lipzen A."/>
            <person name="Morin E."/>
            <person name="Grigoriev I.V."/>
            <person name="Henrissat B."/>
            <person name="Lindahl B."/>
            <person name="Martin F."/>
        </authorList>
    </citation>
    <scope>NUCLEOTIDE SEQUENCE</scope>
    <source>
        <strain evidence="3">JB14</strain>
    </source>
</reference>
<feature type="transmembrane region" description="Helical" evidence="2">
    <location>
        <begin position="207"/>
        <end position="227"/>
    </location>
</feature>
<protein>
    <recommendedName>
        <fullName evidence="5">Transmembrane protein</fullName>
    </recommendedName>
</protein>
<dbReference type="OrthoDB" id="2653987at2759"/>
<organism evidence="3 4">
    <name type="scientific">Gymnopus androsaceus JB14</name>
    <dbReference type="NCBI Taxonomy" id="1447944"/>
    <lineage>
        <taxon>Eukaryota</taxon>
        <taxon>Fungi</taxon>
        <taxon>Dikarya</taxon>
        <taxon>Basidiomycota</taxon>
        <taxon>Agaricomycotina</taxon>
        <taxon>Agaricomycetes</taxon>
        <taxon>Agaricomycetidae</taxon>
        <taxon>Agaricales</taxon>
        <taxon>Marasmiineae</taxon>
        <taxon>Omphalotaceae</taxon>
        <taxon>Gymnopus</taxon>
    </lineage>
</organism>
<feature type="region of interest" description="Disordered" evidence="1">
    <location>
        <begin position="125"/>
        <end position="151"/>
    </location>
</feature>